<comment type="subcellular location">
    <subcellularLocation>
        <location evidence="1 6">Nucleus</location>
    </subcellularLocation>
</comment>
<comment type="caution">
    <text evidence="9">The sequence shown here is derived from an EMBL/GenBank/DDBJ whole genome shotgun (WGS) entry which is preliminary data.</text>
</comment>
<organism evidence="9 10">
    <name type="scientific">Schizothecium vesticola</name>
    <dbReference type="NCBI Taxonomy" id="314040"/>
    <lineage>
        <taxon>Eukaryota</taxon>
        <taxon>Fungi</taxon>
        <taxon>Dikarya</taxon>
        <taxon>Ascomycota</taxon>
        <taxon>Pezizomycotina</taxon>
        <taxon>Sordariomycetes</taxon>
        <taxon>Sordariomycetidae</taxon>
        <taxon>Sordariales</taxon>
        <taxon>Schizotheciaceae</taxon>
        <taxon>Schizothecium</taxon>
    </lineage>
</organism>
<dbReference type="Proteomes" id="UP001172155">
    <property type="component" value="Unassembled WGS sequence"/>
</dbReference>
<dbReference type="Gene3D" id="1.20.58.2050">
    <property type="match status" value="1"/>
</dbReference>
<comment type="similarity">
    <text evidence="2 6">Belongs to the GINS3/PSF3 family.</text>
</comment>
<comment type="subunit">
    <text evidence="6">Component of the GINS complex.</text>
</comment>
<evidence type="ECO:0000259" key="8">
    <source>
        <dbReference type="Pfam" id="PF22466"/>
    </source>
</evidence>
<dbReference type="CDD" id="cd11713">
    <property type="entry name" value="GINS_A_psf3"/>
    <property type="match status" value="1"/>
</dbReference>
<dbReference type="SUPFAM" id="SSF160059">
    <property type="entry name" value="PriA/YqbF domain"/>
    <property type="match status" value="1"/>
</dbReference>
<evidence type="ECO:0000259" key="7">
    <source>
        <dbReference type="Pfam" id="PF05916"/>
    </source>
</evidence>
<protein>
    <recommendedName>
        <fullName evidence="3 6">DNA replication complex GINS protein PSF3</fullName>
    </recommendedName>
</protein>
<dbReference type="InterPro" id="IPR010492">
    <property type="entry name" value="GINS_Psf3"/>
</dbReference>
<dbReference type="CDD" id="cd21693">
    <property type="entry name" value="GINS_B_Psf3"/>
    <property type="match status" value="1"/>
</dbReference>
<dbReference type="InterPro" id="IPR055221">
    <property type="entry name" value="PSF3_N"/>
</dbReference>
<dbReference type="GO" id="GO:0000811">
    <property type="term" value="C:GINS complex"/>
    <property type="evidence" value="ECO:0007669"/>
    <property type="project" value="UniProtKB-UniRule"/>
</dbReference>
<evidence type="ECO:0000256" key="1">
    <source>
        <dbReference type="ARBA" id="ARBA00004123"/>
    </source>
</evidence>
<accession>A0AA40BPJ9</accession>
<dbReference type="InterPro" id="IPR038437">
    <property type="entry name" value="GINS_Psf3_sf"/>
</dbReference>
<sequence length="197" mass="21559">MSYYDIDSILTDAEKIPCTFQLDVPELGYLDNQPGQTLKTGTKILLPLWIAEMLAIANTGDIDNKSFVDFDLPSALGNDVQQALKADPRAVPLRDQSAHFYALATHMMDLSDEPQLSATLRRTFVTRAAEISLHARKVGGGVGKGKGGASEEASNIGVGGAGEEFLRGLEEWERKLFRKAHDGSKAAKEWMETVKKH</sequence>
<dbReference type="Pfam" id="PF05916">
    <property type="entry name" value="Sld5"/>
    <property type="match status" value="1"/>
</dbReference>
<name>A0AA40BPJ9_9PEZI</name>
<reference evidence="9" key="1">
    <citation type="submission" date="2023-06" db="EMBL/GenBank/DDBJ databases">
        <title>Genome-scale phylogeny and comparative genomics of the fungal order Sordariales.</title>
        <authorList>
            <consortium name="Lawrence Berkeley National Laboratory"/>
            <person name="Hensen N."/>
            <person name="Bonometti L."/>
            <person name="Westerberg I."/>
            <person name="Brannstrom I.O."/>
            <person name="Guillou S."/>
            <person name="Cros-Aarteil S."/>
            <person name="Calhoun S."/>
            <person name="Haridas S."/>
            <person name="Kuo A."/>
            <person name="Mondo S."/>
            <person name="Pangilinan J."/>
            <person name="Riley R."/>
            <person name="LaButti K."/>
            <person name="Andreopoulos B."/>
            <person name="Lipzen A."/>
            <person name="Chen C."/>
            <person name="Yanf M."/>
            <person name="Daum C."/>
            <person name="Ng V."/>
            <person name="Clum A."/>
            <person name="Steindorff A."/>
            <person name="Ohm R."/>
            <person name="Martin F."/>
            <person name="Silar P."/>
            <person name="Natvig D."/>
            <person name="Lalanne C."/>
            <person name="Gautier V."/>
            <person name="Ament-velasquez S.L."/>
            <person name="Kruys A."/>
            <person name="Hutchinson M.I."/>
            <person name="Powell A.J."/>
            <person name="Barry K."/>
            <person name="Miller A.N."/>
            <person name="Grigoriev I.V."/>
            <person name="Debuchy R."/>
            <person name="Gladieux P."/>
            <person name="Thoren M.H."/>
            <person name="Johannesson H."/>
        </authorList>
    </citation>
    <scope>NUCLEOTIDE SEQUENCE</scope>
    <source>
        <strain evidence="9">SMH3187-1</strain>
    </source>
</reference>
<evidence type="ECO:0000256" key="5">
    <source>
        <dbReference type="ARBA" id="ARBA00023242"/>
    </source>
</evidence>
<keyword evidence="5 6" id="KW-0539">Nucleus</keyword>
<keyword evidence="10" id="KW-1185">Reference proteome</keyword>
<evidence type="ECO:0000256" key="2">
    <source>
        <dbReference type="ARBA" id="ARBA00006343"/>
    </source>
</evidence>
<dbReference type="Pfam" id="PF22466">
    <property type="entry name" value="PSF3_N"/>
    <property type="match status" value="1"/>
</dbReference>
<dbReference type="AlphaFoldDB" id="A0AA40BPJ9"/>
<evidence type="ECO:0000256" key="6">
    <source>
        <dbReference type="RuleBase" id="RU367161"/>
    </source>
</evidence>
<comment type="function">
    <text evidence="6">The GINS complex plays an essential role in the initiation of DNA replication.</text>
</comment>
<evidence type="ECO:0000256" key="4">
    <source>
        <dbReference type="ARBA" id="ARBA00022705"/>
    </source>
</evidence>
<evidence type="ECO:0000313" key="9">
    <source>
        <dbReference type="EMBL" id="KAK0738072.1"/>
    </source>
</evidence>
<dbReference type="SUPFAM" id="SSF158573">
    <property type="entry name" value="GINS helical bundle-like"/>
    <property type="match status" value="1"/>
</dbReference>
<dbReference type="EMBL" id="JAUKUD010000007">
    <property type="protein sequence ID" value="KAK0738072.1"/>
    <property type="molecule type" value="Genomic_DNA"/>
</dbReference>
<dbReference type="PANTHER" id="PTHR22768">
    <property type="entry name" value="DNA REPLICATION COMPLEX GINS PROTEIN PSF3"/>
    <property type="match status" value="1"/>
</dbReference>
<gene>
    <name evidence="9" type="ORF">B0T18DRAFT_432943</name>
</gene>
<proteinExistence type="inferred from homology"/>
<dbReference type="GO" id="GO:1902975">
    <property type="term" value="P:mitotic DNA replication initiation"/>
    <property type="evidence" value="ECO:0007669"/>
    <property type="project" value="TreeGrafter"/>
</dbReference>
<dbReference type="InterPro" id="IPR021151">
    <property type="entry name" value="GINS_A"/>
</dbReference>
<evidence type="ECO:0000313" key="10">
    <source>
        <dbReference type="Proteomes" id="UP001172155"/>
    </source>
</evidence>
<feature type="domain" description="DNA replication complex GINS protein PSF3 N-terminal" evidence="8">
    <location>
        <begin position="4"/>
        <end position="56"/>
    </location>
</feature>
<feature type="domain" description="GINS subunit" evidence="7">
    <location>
        <begin position="78"/>
        <end position="191"/>
    </location>
</feature>
<dbReference type="InterPro" id="IPR036224">
    <property type="entry name" value="GINS_bundle-like_dom_sf"/>
</dbReference>
<dbReference type="PANTHER" id="PTHR22768:SF0">
    <property type="entry name" value="DNA REPLICATION COMPLEX GINS PROTEIN PSF3"/>
    <property type="match status" value="1"/>
</dbReference>
<keyword evidence="4 6" id="KW-0235">DNA replication</keyword>
<evidence type="ECO:0000256" key="3">
    <source>
        <dbReference type="ARBA" id="ARBA00015140"/>
    </source>
</evidence>